<evidence type="ECO:0000259" key="3">
    <source>
        <dbReference type="PROSITE" id="PS51677"/>
    </source>
</evidence>
<protein>
    <submittedName>
        <fullName evidence="4">Polysaccharide deacetylase</fullName>
    </submittedName>
</protein>
<dbReference type="OrthoDB" id="9814639at2"/>
<dbReference type="InterPro" id="IPR002509">
    <property type="entry name" value="NODB_dom"/>
</dbReference>
<comment type="subcellular location">
    <subcellularLocation>
        <location evidence="1">Secreted</location>
    </subcellularLocation>
</comment>
<name>A0A285IUI8_9GAMM</name>
<dbReference type="Proteomes" id="UP000219353">
    <property type="component" value="Unassembled WGS sequence"/>
</dbReference>
<dbReference type="InterPro" id="IPR011330">
    <property type="entry name" value="Glyco_hydro/deAcase_b/a-brl"/>
</dbReference>
<dbReference type="AlphaFoldDB" id="A0A285IUI8"/>
<dbReference type="PANTHER" id="PTHR34216:SF3">
    <property type="entry name" value="POLY-BETA-1,6-N-ACETYL-D-GLUCOSAMINE N-DEACETYLASE"/>
    <property type="match status" value="1"/>
</dbReference>
<accession>A0A285IUI8</accession>
<evidence type="ECO:0000256" key="1">
    <source>
        <dbReference type="ARBA" id="ARBA00004613"/>
    </source>
</evidence>
<reference evidence="5" key="1">
    <citation type="submission" date="2017-09" db="EMBL/GenBank/DDBJ databases">
        <authorList>
            <person name="Varghese N."/>
            <person name="Submissions S."/>
        </authorList>
    </citation>
    <scope>NUCLEOTIDE SEQUENCE [LARGE SCALE GENOMIC DNA]</scope>
    <source>
        <strain evidence="5">CGMCC 1.12461</strain>
    </source>
</reference>
<dbReference type="GO" id="GO:0005975">
    <property type="term" value="P:carbohydrate metabolic process"/>
    <property type="evidence" value="ECO:0007669"/>
    <property type="project" value="InterPro"/>
</dbReference>
<dbReference type="PANTHER" id="PTHR34216">
    <property type="match status" value="1"/>
</dbReference>
<sequence length="313" mass="35975">MIHNALQLTGKLLGRNKLSILIYHQVLAEPDPMRPSEPTAAVFDWHMRLLHDYFTPLTLDDALHHLQHNSLPANAVCVTFDDGYLNNLTVAQPILARYKIPATVYIATAFSHGSNMWNDRVIYLFTDTDRQQLSLQGEQFKLGDWLHRRQLAEEWLRKLKYLPIAQRLAAVDKMYQENKAAEQAPLMMSPAQIKTLSERSVTIGAHSVNHPILGVLPEVEQYAEIFESKQQLEQWIGQPVKHFAYPNGFINRDFDEATVQLVKQAGFISAVTFEWGVSTSSSSLFKLNRFTPWDVNSFRFHARLINNMRQTHH</sequence>
<evidence type="ECO:0000313" key="4">
    <source>
        <dbReference type="EMBL" id="SNY51644.1"/>
    </source>
</evidence>
<dbReference type="InterPro" id="IPR051398">
    <property type="entry name" value="Polysacch_Deacetylase"/>
</dbReference>
<evidence type="ECO:0000313" key="5">
    <source>
        <dbReference type="Proteomes" id="UP000219353"/>
    </source>
</evidence>
<dbReference type="PROSITE" id="PS51677">
    <property type="entry name" value="NODB"/>
    <property type="match status" value="1"/>
</dbReference>
<feature type="domain" description="NodB homology" evidence="3">
    <location>
        <begin position="74"/>
        <end position="313"/>
    </location>
</feature>
<gene>
    <name evidence="4" type="ORF">SAMN06297280_1928</name>
</gene>
<evidence type="ECO:0000256" key="2">
    <source>
        <dbReference type="ARBA" id="ARBA00022729"/>
    </source>
</evidence>
<keyword evidence="2" id="KW-0732">Signal</keyword>
<dbReference type="SUPFAM" id="SSF88713">
    <property type="entry name" value="Glycoside hydrolase/deacetylase"/>
    <property type="match status" value="1"/>
</dbReference>
<dbReference type="Gene3D" id="3.20.20.370">
    <property type="entry name" value="Glycoside hydrolase/deacetylase"/>
    <property type="match status" value="1"/>
</dbReference>
<organism evidence="4 5">
    <name type="scientific">Arsukibacterium tuosuense</name>
    <dbReference type="NCBI Taxonomy" id="1323745"/>
    <lineage>
        <taxon>Bacteria</taxon>
        <taxon>Pseudomonadati</taxon>
        <taxon>Pseudomonadota</taxon>
        <taxon>Gammaproteobacteria</taxon>
        <taxon>Chromatiales</taxon>
        <taxon>Chromatiaceae</taxon>
        <taxon>Arsukibacterium</taxon>
    </lineage>
</organism>
<dbReference type="GO" id="GO:0016810">
    <property type="term" value="F:hydrolase activity, acting on carbon-nitrogen (but not peptide) bonds"/>
    <property type="evidence" value="ECO:0007669"/>
    <property type="project" value="InterPro"/>
</dbReference>
<proteinExistence type="predicted"/>
<keyword evidence="5" id="KW-1185">Reference proteome</keyword>
<dbReference type="Pfam" id="PF01522">
    <property type="entry name" value="Polysacc_deac_1"/>
    <property type="match status" value="1"/>
</dbReference>
<dbReference type="RefSeq" id="WP_097111165.1">
    <property type="nucleotide sequence ID" value="NZ_OBEB01000003.1"/>
</dbReference>
<dbReference type="CDD" id="cd10918">
    <property type="entry name" value="CE4_NodB_like_5s_6s"/>
    <property type="match status" value="1"/>
</dbReference>
<dbReference type="GO" id="GO:0005576">
    <property type="term" value="C:extracellular region"/>
    <property type="evidence" value="ECO:0007669"/>
    <property type="project" value="UniProtKB-SubCell"/>
</dbReference>
<dbReference type="EMBL" id="OBEB01000003">
    <property type="protein sequence ID" value="SNY51644.1"/>
    <property type="molecule type" value="Genomic_DNA"/>
</dbReference>